<organism evidence="11 12">
    <name type="scientific">Hydrogenimonas thermophila</name>
    <dbReference type="NCBI Taxonomy" id="223786"/>
    <lineage>
        <taxon>Bacteria</taxon>
        <taxon>Pseudomonadati</taxon>
        <taxon>Campylobacterota</taxon>
        <taxon>Epsilonproteobacteria</taxon>
        <taxon>Campylobacterales</taxon>
        <taxon>Hydrogenimonadaceae</taxon>
        <taxon>Hydrogenimonas</taxon>
    </lineage>
</organism>
<evidence type="ECO:0000256" key="3">
    <source>
        <dbReference type="ARBA" id="ARBA00022679"/>
    </source>
</evidence>
<proteinExistence type="inferred from homology"/>
<dbReference type="Proteomes" id="UP000199227">
    <property type="component" value="Unassembled WGS sequence"/>
</dbReference>
<evidence type="ECO:0000259" key="10">
    <source>
        <dbReference type="Pfam" id="PF01909"/>
    </source>
</evidence>
<evidence type="ECO:0000256" key="8">
    <source>
        <dbReference type="ARBA" id="ARBA00022842"/>
    </source>
</evidence>
<evidence type="ECO:0000256" key="7">
    <source>
        <dbReference type="ARBA" id="ARBA00022840"/>
    </source>
</evidence>
<sequence>MDKTDILNFLKENKEQLESKYHIKKIALFGSYAKNTQNQNSDIDILVDMPPSFDAYYELKEFLEKSFQKKVDLGLFHNVREHLKSTIYKEVEYV</sequence>
<keyword evidence="6" id="KW-0547">Nucleotide-binding</keyword>
<evidence type="ECO:0000313" key="11">
    <source>
        <dbReference type="EMBL" id="SFP06700.1"/>
    </source>
</evidence>
<gene>
    <name evidence="11" type="ORF">SAMN05216234_10592</name>
</gene>
<evidence type="ECO:0000256" key="9">
    <source>
        <dbReference type="ARBA" id="ARBA00038276"/>
    </source>
</evidence>
<keyword evidence="2" id="KW-1277">Toxin-antitoxin system</keyword>
<protein>
    <recommendedName>
        <fullName evidence="10">Polymerase nucleotidyl transferase domain-containing protein</fullName>
    </recommendedName>
</protein>
<keyword evidence="3" id="KW-0808">Transferase</keyword>
<dbReference type="EMBL" id="FOXB01000005">
    <property type="protein sequence ID" value="SFP06700.1"/>
    <property type="molecule type" value="Genomic_DNA"/>
</dbReference>
<dbReference type="PANTHER" id="PTHR33571">
    <property type="entry name" value="SSL8005 PROTEIN"/>
    <property type="match status" value="1"/>
</dbReference>
<comment type="cofactor">
    <cofactor evidence="1">
        <name>Mg(2+)</name>
        <dbReference type="ChEBI" id="CHEBI:18420"/>
    </cofactor>
</comment>
<accession>A0A1I5MB14</accession>
<keyword evidence="4" id="KW-0548">Nucleotidyltransferase</keyword>
<keyword evidence="7" id="KW-0067">ATP-binding</keyword>
<dbReference type="InterPro" id="IPR002934">
    <property type="entry name" value="Polymerase_NTP_transf_dom"/>
</dbReference>
<keyword evidence="12" id="KW-1185">Reference proteome</keyword>
<dbReference type="Gene3D" id="3.30.460.10">
    <property type="entry name" value="Beta Polymerase, domain 2"/>
    <property type="match status" value="1"/>
</dbReference>
<feature type="domain" description="Polymerase nucleotidyl transferase" evidence="10">
    <location>
        <begin position="11"/>
        <end position="91"/>
    </location>
</feature>
<dbReference type="RefSeq" id="WP_092911077.1">
    <property type="nucleotide sequence ID" value="NZ_CP136592.1"/>
</dbReference>
<dbReference type="CDD" id="cd05403">
    <property type="entry name" value="NT_KNTase_like"/>
    <property type="match status" value="1"/>
</dbReference>
<keyword evidence="8" id="KW-0460">Magnesium</keyword>
<evidence type="ECO:0000256" key="5">
    <source>
        <dbReference type="ARBA" id="ARBA00022723"/>
    </source>
</evidence>
<dbReference type="GO" id="GO:0046872">
    <property type="term" value="F:metal ion binding"/>
    <property type="evidence" value="ECO:0007669"/>
    <property type="project" value="UniProtKB-KW"/>
</dbReference>
<dbReference type="PANTHER" id="PTHR33571:SF14">
    <property type="entry name" value="PROTEIN ADENYLYLTRANSFERASE MJ0435-RELATED"/>
    <property type="match status" value="1"/>
</dbReference>
<evidence type="ECO:0000313" key="12">
    <source>
        <dbReference type="Proteomes" id="UP000199227"/>
    </source>
</evidence>
<evidence type="ECO:0000256" key="2">
    <source>
        <dbReference type="ARBA" id="ARBA00022649"/>
    </source>
</evidence>
<dbReference type="AlphaFoldDB" id="A0A1I5MB14"/>
<reference evidence="11 12" key="1">
    <citation type="submission" date="2016-10" db="EMBL/GenBank/DDBJ databases">
        <authorList>
            <person name="de Groot N.N."/>
        </authorList>
    </citation>
    <scope>NUCLEOTIDE SEQUENCE [LARGE SCALE GENOMIC DNA]</scope>
    <source>
        <strain evidence="11 12">EP1-55-1</strain>
    </source>
</reference>
<dbReference type="InterPro" id="IPR052038">
    <property type="entry name" value="Type-VII_TA_antitoxin"/>
</dbReference>
<dbReference type="STRING" id="223786.SAMN05216234_10592"/>
<evidence type="ECO:0000256" key="4">
    <source>
        <dbReference type="ARBA" id="ARBA00022695"/>
    </source>
</evidence>
<dbReference type="OrthoDB" id="5334523at2"/>
<evidence type="ECO:0000256" key="6">
    <source>
        <dbReference type="ARBA" id="ARBA00022741"/>
    </source>
</evidence>
<dbReference type="GO" id="GO:0016779">
    <property type="term" value="F:nucleotidyltransferase activity"/>
    <property type="evidence" value="ECO:0007669"/>
    <property type="project" value="UniProtKB-KW"/>
</dbReference>
<dbReference type="SUPFAM" id="SSF81301">
    <property type="entry name" value="Nucleotidyltransferase"/>
    <property type="match status" value="1"/>
</dbReference>
<dbReference type="GO" id="GO:0005524">
    <property type="term" value="F:ATP binding"/>
    <property type="evidence" value="ECO:0007669"/>
    <property type="project" value="UniProtKB-KW"/>
</dbReference>
<name>A0A1I5MB14_9BACT</name>
<evidence type="ECO:0000256" key="1">
    <source>
        <dbReference type="ARBA" id="ARBA00001946"/>
    </source>
</evidence>
<dbReference type="Pfam" id="PF01909">
    <property type="entry name" value="NTP_transf_2"/>
    <property type="match status" value="1"/>
</dbReference>
<keyword evidence="5" id="KW-0479">Metal-binding</keyword>
<comment type="similarity">
    <text evidence="9">Belongs to the MntA antitoxin family.</text>
</comment>
<dbReference type="InterPro" id="IPR043519">
    <property type="entry name" value="NT_sf"/>
</dbReference>